<feature type="transmembrane region" description="Helical" evidence="1">
    <location>
        <begin position="21"/>
        <end position="42"/>
    </location>
</feature>
<dbReference type="AlphaFoldDB" id="A0A3S4AB34"/>
<evidence type="ECO:0000259" key="2">
    <source>
        <dbReference type="Pfam" id="PF14040"/>
    </source>
</evidence>
<dbReference type="InterPro" id="IPR029476">
    <property type="entry name" value="DNase_NucA_NucB"/>
</dbReference>
<keyword evidence="1" id="KW-1133">Transmembrane helix</keyword>
<reference evidence="3 4" key="1">
    <citation type="submission" date="2018-12" db="EMBL/GenBank/DDBJ databases">
        <authorList>
            <person name="Li F."/>
        </authorList>
    </citation>
    <scope>NUCLEOTIDE SEQUENCE [LARGE SCALE GENOMIC DNA]</scope>
    <source>
        <strain evidence="3 4">8H24J-4-2</strain>
    </source>
</reference>
<keyword evidence="4" id="KW-1185">Reference proteome</keyword>
<comment type="caution">
    <text evidence="3">The sequence shown here is derived from an EMBL/GenBank/DDBJ whole genome shotgun (WGS) entry which is preliminary data.</text>
</comment>
<keyword evidence="1" id="KW-0472">Membrane</keyword>
<organism evidence="3 4">
    <name type="scientific">Labedella populi</name>
    <dbReference type="NCBI Taxonomy" id="2498850"/>
    <lineage>
        <taxon>Bacteria</taxon>
        <taxon>Bacillati</taxon>
        <taxon>Actinomycetota</taxon>
        <taxon>Actinomycetes</taxon>
        <taxon>Micrococcales</taxon>
        <taxon>Microbacteriaceae</taxon>
        <taxon>Labedella</taxon>
    </lineage>
</organism>
<accession>A0A3S4AB34</accession>
<dbReference type="RefSeq" id="WP_128498246.1">
    <property type="nucleotide sequence ID" value="NZ_RZNC01000002.1"/>
</dbReference>
<gene>
    <name evidence="3" type="ORF">ELQ92_06795</name>
</gene>
<evidence type="ECO:0000313" key="3">
    <source>
        <dbReference type="EMBL" id="RWZ64466.1"/>
    </source>
</evidence>
<evidence type="ECO:0000313" key="4">
    <source>
        <dbReference type="Proteomes" id="UP000288603"/>
    </source>
</evidence>
<proteinExistence type="predicted"/>
<keyword evidence="1" id="KW-0812">Transmembrane</keyword>
<dbReference type="OrthoDB" id="4829416at2"/>
<evidence type="ECO:0000256" key="1">
    <source>
        <dbReference type="SAM" id="Phobius"/>
    </source>
</evidence>
<name>A0A3S4AB34_9MICO</name>
<protein>
    <recommendedName>
        <fullName evidence="2">Deoxyribonuclease NucA/NucB domain-containing protein</fullName>
    </recommendedName>
</protein>
<feature type="domain" description="Deoxyribonuclease NucA/NucB" evidence="2">
    <location>
        <begin position="543"/>
        <end position="602"/>
    </location>
</feature>
<sequence length="631" mass="67252">MRSYIDTVGSSADEGIDVRRLVGLAMTAGIVLAGLVGTPAAAAEAAPTLTIAVNSFDRDLRTGQVAIDMSIVGTKIFSGSGYICRGSYCELEVESSGSQIHSIYIQDHPRDAAGGLNMNLSFETTSIVSEVRSLRVYIRNGLYTSPMGIVSNDVFIDDTSYPAGPYLSAAVDTFLRSQDGSRITFDLTILARYHQWPGAQCSGNCTVRVEARTKGTNAVTSLPSSSVNANTGALPLTARVSGELQLQATGPGVDALRVVADPYSVFGSNTYGAWIPVSMDISGGYSIDESVTALVLALASSPAPCIELFPVGTHTNPSSLNDQQLECTAAMQNGKSLGAFVRAFIEVNGASQLATMFVGAGLAQDKTTLQRYPWSSSEAEINEIIQNPPNGLVCKHVPVLSFSCVREAEEPDVFRLPSAPPPSNPTWERNQIEKIRQADPKPKLPPIPAPVAEPGPWTGASEDDYIRTILRQCQKQIVLAPEAGLPKDACSTMPIFATGSDVKQATDHDMAALKSHPTWLVLTYASNAEKLADGFTRSWWSSTHPCATGPVGNSCDEFPYFATDQGGANGQSAMQPSLRSISSAHNSLQGTHYGNFATKKCKLGSDPRGAPERDFLVVPVPYMTTSYWCGD</sequence>
<dbReference type="Pfam" id="PF14040">
    <property type="entry name" value="DNase_NucA_NucB"/>
    <property type="match status" value="1"/>
</dbReference>
<dbReference type="Proteomes" id="UP000288603">
    <property type="component" value="Unassembled WGS sequence"/>
</dbReference>
<dbReference type="EMBL" id="RZNC01000002">
    <property type="protein sequence ID" value="RWZ64466.1"/>
    <property type="molecule type" value="Genomic_DNA"/>
</dbReference>